<evidence type="ECO:0000313" key="6">
    <source>
        <dbReference type="Proteomes" id="UP001230188"/>
    </source>
</evidence>
<feature type="domain" description="Tubulin-folding cofactor D C-terminal" evidence="3">
    <location>
        <begin position="930"/>
        <end position="1053"/>
    </location>
</feature>
<dbReference type="Proteomes" id="UP001230188">
    <property type="component" value="Unassembled WGS sequence"/>
</dbReference>
<dbReference type="Gene3D" id="1.25.10.10">
    <property type="entry name" value="Leucine-rich Repeat Variant"/>
    <property type="match status" value="2"/>
</dbReference>
<evidence type="ECO:0000256" key="1">
    <source>
        <dbReference type="ARBA" id="ARBA00023186"/>
    </source>
</evidence>
<keyword evidence="6" id="KW-1185">Reference proteome</keyword>
<dbReference type="InterPro" id="IPR016024">
    <property type="entry name" value="ARM-type_fold"/>
</dbReference>
<dbReference type="Pfam" id="PF12612">
    <property type="entry name" value="TFCD_C"/>
    <property type="match status" value="1"/>
</dbReference>
<keyword evidence="1" id="KW-0143">Chaperone</keyword>
<evidence type="ECO:0000259" key="3">
    <source>
        <dbReference type="Pfam" id="PF12612"/>
    </source>
</evidence>
<evidence type="ECO:0008006" key="7">
    <source>
        <dbReference type="Google" id="ProtNLM"/>
    </source>
</evidence>
<dbReference type="GO" id="GO:0048487">
    <property type="term" value="F:beta-tubulin binding"/>
    <property type="evidence" value="ECO:0007669"/>
    <property type="project" value="InterPro"/>
</dbReference>
<sequence length="1310" mass="139797">MDEVDREKLWREVGDITGSGGSCEGFAVIVRKYQGNAQALEPEVAAVTQALLGFAASKLARRDDPSSSSSSSSGPRQELEAACGAVYELCAARGVKATVRAFPHAVRDLEAVAETLASLDPSLRGEAWRTRYTLLLWLGMLAKNPFDVETSVGAGRESFLRVVRRACEASLGDAGPARDAAAYCLSSVLTRRDVPPAELEALVGRLEELVGEVAGAAGHETVLAATGTLRAVATALETGARARSRAVARRALEAVAPCFGDDRPPAIRPLRRLAVKVVGRCGCALLRPRVAAWCYARGRRSLAIAEVPSSSPRRQESSVVEPAFEETEPDGPEDEEAAELLEEVVDRLLEGVRDAETTTRWTAAKAIARVVARLSREVADDAVACVLDDARGVGRPIADDDARRHGACLALAELARLGVLLPARLGEAVEALETCVRFDRRTASGSVGAHVRDAACYVAWALARAYDPTLVSPAVPRLVEAVLVVAVLDREVHVRRAASAALQENVGRQGNVPMGIELVHLTDYFTLGSRERAYLEVAPSVARLSPAYADAVLTRVLDDRLCHWDPAVRNLAAKACGAIVADDSLLFDRAMTHLAPRATEGEDVERRHGALLGVSETVLSRAACDSTTAAAVARIVSEIQAAKKRHYRGRGSELVRVAVCRAIAAVARRKGPLDVEARVSLLGALDECVVHPVDDVRDAAVPAFRSFCATYFAGDDDDSKKKNPTIVVVVVDLATRYVADLAAAQTPAATRGLARCVGAIPLRILASNHILDEAIDVLCRRAHRDDLVSGERDAETRRDALSALAELCGCGGGGGGGGGDDAEFLLYMATPARARRVFETYVEACRDYGVDKRGDVGSWARVAALRAAAALAETASRASYPAPSSSDAMIVPDAVARAAAYLGPAAAEELPPAAQQPPLLCFWTPAMAHSLVDVALRQLGEKLDVVRNEAETVLRKLLCSDDVASVPRRGALRAALFSDDRPRFFFEALTRAMAAAPTYLDSCLGGLAVTAGSGDSKASDEARKALLSTARDWAKKKNLAAIARLARSLVAALADVCFFASKKKEPRRADDDPEAKHRASATAAALSREEAARAYVPLLRLAASLVDSTPFRGFFVEPAPTDRFTTPGGENLEVVDHDDDDSIASVLVTTLARVAASRRCATDVRKTRVVADALLAAVSLQAPRNARKAAASVLSLLALPMPRARAHVSEQLYARLVELGLDDHHRKNAFSPDQLRAAQDRLETSIWDDDAPLDKLRIQVDVLADDLGIRDEVARLVAILDTRITHRAAAAAKTPDELESYASLIRDAGY</sequence>
<evidence type="ECO:0000313" key="5">
    <source>
        <dbReference type="EMBL" id="KAJ8608498.1"/>
    </source>
</evidence>
<proteinExistence type="predicted"/>
<evidence type="ECO:0000256" key="2">
    <source>
        <dbReference type="SAM" id="MobiDB-lite"/>
    </source>
</evidence>
<dbReference type="InterPro" id="IPR058033">
    <property type="entry name" value="ARM_TBCD_2nd"/>
</dbReference>
<feature type="region of interest" description="Disordered" evidence="2">
    <location>
        <begin position="307"/>
        <end position="334"/>
    </location>
</feature>
<dbReference type="PANTHER" id="PTHR12658:SF0">
    <property type="entry name" value="TUBULIN-SPECIFIC CHAPERONE D"/>
    <property type="match status" value="1"/>
</dbReference>
<feature type="compositionally biased region" description="Acidic residues" evidence="2">
    <location>
        <begin position="323"/>
        <end position="334"/>
    </location>
</feature>
<gene>
    <name evidence="5" type="ORF">CTAYLR_005747</name>
</gene>
<dbReference type="GO" id="GO:0007023">
    <property type="term" value="P:post-chaperonin tubulin folding pathway"/>
    <property type="evidence" value="ECO:0007669"/>
    <property type="project" value="InterPro"/>
</dbReference>
<reference evidence="5" key="1">
    <citation type="submission" date="2023-01" db="EMBL/GenBank/DDBJ databases">
        <title>Metagenome sequencing of chrysophaentin producing Chrysophaeum taylorii.</title>
        <authorList>
            <person name="Davison J."/>
            <person name="Bewley C."/>
        </authorList>
    </citation>
    <scope>NUCLEOTIDE SEQUENCE</scope>
    <source>
        <strain evidence="5">NIES-1699</strain>
    </source>
</reference>
<feature type="domain" description="Tubulin-folding cofactor D ARM repeats" evidence="4">
    <location>
        <begin position="270"/>
        <end position="516"/>
    </location>
</feature>
<evidence type="ECO:0000259" key="4">
    <source>
        <dbReference type="Pfam" id="PF25767"/>
    </source>
</evidence>
<comment type="caution">
    <text evidence="5">The sequence shown here is derived from an EMBL/GenBank/DDBJ whole genome shotgun (WGS) entry which is preliminary data.</text>
</comment>
<dbReference type="InterPro" id="IPR011989">
    <property type="entry name" value="ARM-like"/>
</dbReference>
<dbReference type="GO" id="GO:0000226">
    <property type="term" value="P:microtubule cytoskeleton organization"/>
    <property type="evidence" value="ECO:0007669"/>
    <property type="project" value="TreeGrafter"/>
</dbReference>
<dbReference type="GO" id="GO:0005096">
    <property type="term" value="F:GTPase activator activity"/>
    <property type="evidence" value="ECO:0007669"/>
    <property type="project" value="InterPro"/>
</dbReference>
<organism evidence="5 6">
    <name type="scientific">Chrysophaeum taylorii</name>
    <dbReference type="NCBI Taxonomy" id="2483200"/>
    <lineage>
        <taxon>Eukaryota</taxon>
        <taxon>Sar</taxon>
        <taxon>Stramenopiles</taxon>
        <taxon>Ochrophyta</taxon>
        <taxon>Pelagophyceae</taxon>
        <taxon>Pelagomonadales</taxon>
        <taxon>Pelagomonadaceae</taxon>
        <taxon>Chrysophaeum</taxon>
    </lineage>
</organism>
<accession>A0AAD7XN53</accession>
<dbReference type="PANTHER" id="PTHR12658">
    <property type="entry name" value="BETA-TUBULIN COFACTOR D"/>
    <property type="match status" value="1"/>
</dbReference>
<dbReference type="EMBL" id="JAQMWT010000167">
    <property type="protein sequence ID" value="KAJ8608498.1"/>
    <property type="molecule type" value="Genomic_DNA"/>
</dbReference>
<dbReference type="SUPFAM" id="SSF48371">
    <property type="entry name" value="ARM repeat"/>
    <property type="match status" value="1"/>
</dbReference>
<dbReference type="Pfam" id="PF23579">
    <property type="entry name" value="ARM_TBCD"/>
    <property type="match status" value="1"/>
</dbReference>
<protein>
    <recommendedName>
        <fullName evidence="7">Tubulin-specific chaperone D</fullName>
    </recommendedName>
</protein>
<dbReference type="InterPro" id="IPR022577">
    <property type="entry name" value="TBCD_C"/>
</dbReference>
<dbReference type="GO" id="GO:0007021">
    <property type="term" value="P:tubulin complex assembly"/>
    <property type="evidence" value="ECO:0007669"/>
    <property type="project" value="InterPro"/>
</dbReference>
<name>A0AAD7XN53_9STRA</name>
<dbReference type="InterPro" id="IPR033162">
    <property type="entry name" value="TBCD"/>
</dbReference>
<dbReference type="Pfam" id="PF25767">
    <property type="entry name" value="ARM_TBCD_2nd"/>
    <property type="match status" value="1"/>
</dbReference>